<organism evidence="1">
    <name type="scientific">Saccharomyces paradoxus</name>
    <name type="common">Yeast</name>
    <name type="synonym">Saccharomyces douglasii</name>
    <dbReference type="NCBI Taxonomy" id="27291"/>
    <lineage>
        <taxon>Eukaryota</taxon>
        <taxon>Fungi</taxon>
        <taxon>Dikarya</taxon>
        <taxon>Ascomycota</taxon>
        <taxon>Saccharomycotina</taxon>
        <taxon>Saccharomycetes</taxon>
        <taxon>Saccharomycetales</taxon>
        <taxon>Saccharomycetaceae</taxon>
        <taxon>Saccharomyces</taxon>
    </lineage>
</organism>
<evidence type="ECO:0000313" key="1">
    <source>
        <dbReference type="RefSeq" id="XP_033767391.1"/>
    </source>
</evidence>
<proteinExistence type="predicted"/>
<sequence length="239" mass="27744">MDTEKDILDVYIKNLENQIGNKRYFLKQARSAIDEITKKSLDTEGKPLDFEIFAELLRKPMFLSERADPISFSLSSNFLSLRAQSSSEWLSVMDDQSVDKKAMLSLQNNINSDLKELLRKLQRQVCIIDDTKQDRAHVRTRKARNKELWNLLEDFLKSYLVPNLDDNDQPIDNLTSEVTLLLKRLIEHDLSLTLRDFSSKTMPIYRLLLRANIITVTKGSSNPETKYIKLINFNETSLT</sequence>
<reference evidence="1" key="2">
    <citation type="submission" date="2020-01" db="EMBL/GenBank/DDBJ databases">
        <title>Population-level Yeast Reference Genomes.</title>
        <authorList>
            <person name="Yue J.-X."/>
        </authorList>
    </citation>
    <scope>NUCLEOTIDE SEQUENCE</scope>
    <source>
        <strain evidence="1">CBS432</strain>
    </source>
</reference>
<protein>
    <submittedName>
        <fullName evidence="1">Mcm22p</fullName>
    </submittedName>
</protein>
<reference evidence="1" key="4">
    <citation type="submission" date="2025-08" db="UniProtKB">
        <authorList>
            <consortium name="RefSeq"/>
        </authorList>
    </citation>
    <scope>IDENTIFICATION</scope>
    <source>
        <strain evidence="1">CBS432</strain>
    </source>
</reference>
<gene>
    <name evidence="1" type="primary">MCM22</name>
    <name evidence="1" type="ORF">SPAR_J03110</name>
</gene>
<reference evidence="1" key="3">
    <citation type="submission" date="2025-07" db="EMBL/GenBank/DDBJ databases">
        <authorList>
            <consortium name="NCBI Genome Project"/>
        </authorList>
    </citation>
    <scope>NUCLEOTIDE SEQUENCE</scope>
    <source>
        <strain evidence="1">CBS432</strain>
    </source>
</reference>
<dbReference type="VEuPathDB" id="FungiDB:SPAR_J03110"/>
<dbReference type="GeneID" id="54631720"/>
<dbReference type="RefSeq" id="XP_033767391.1">
    <property type="nucleotide sequence ID" value="XM_033911500.1"/>
</dbReference>
<reference evidence="1" key="1">
    <citation type="journal article" date="2017" name="Nat. Genet.">
        <title>Contrasting evolutionary genome dynamics between domesticated and wild yeasts.</title>
        <authorList>
            <person name="Yue J.X."/>
            <person name="Li J."/>
            <person name="Aigrain L."/>
            <person name="Hallin J."/>
            <person name="Persson K."/>
            <person name="Oliver K."/>
            <person name="Bergstrom A."/>
            <person name="Coupland P."/>
            <person name="Warringer J."/>
            <person name="Lagomarsino M.C."/>
            <person name="Fischer G."/>
            <person name="Durbin R."/>
            <person name="Liti G."/>
        </authorList>
    </citation>
    <scope>NUCLEOTIDE SEQUENCE</scope>
    <source>
        <strain evidence="1">CBS432</strain>
    </source>
</reference>
<accession>A0A8B8UUK3</accession>
<dbReference type="AlphaFoldDB" id="A0A8B8UUK3"/>
<dbReference type="CDD" id="cd22646">
    <property type="entry name" value="MCM22_CTD"/>
    <property type="match status" value="1"/>
</dbReference>
<dbReference type="OrthoDB" id="4035795at2759"/>
<name>A0A8B8UUK3_SACPA</name>
<dbReference type="KEGG" id="spao:SPAR_J03110"/>